<feature type="non-terminal residue" evidence="2">
    <location>
        <position position="117"/>
    </location>
</feature>
<comment type="caution">
    <text evidence="2">The sequence shown here is derived from an EMBL/GenBank/DDBJ whole genome shotgun (WGS) entry which is preliminary data.</text>
</comment>
<sequence length="117" mass="13723">MKLLKYMKERKLGLSICLSLFVLLVVSLVLRNTKPGLYPVSIFLMFLVFIFSQYFDFEYRYFIGFALILLVTCPFLLIAKYETLAEYFANYVYGFLVLGVIGYFFDNLREKLKSKGT</sequence>
<protein>
    <submittedName>
        <fullName evidence="2">Uncharacterized protein</fullName>
    </submittedName>
</protein>
<feature type="transmembrane region" description="Helical" evidence="1">
    <location>
        <begin position="36"/>
        <end position="55"/>
    </location>
</feature>
<feature type="transmembrane region" description="Helical" evidence="1">
    <location>
        <begin position="12"/>
        <end position="30"/>
    </location>
</feature>
<feature type="transmembrane region" description="Helical" evidence="1">
    <location>
        <begin position="87"/>
        <end position="105"/>
    </location>
</feature>
<dbReference type="AlphaFoldDB" id="X0YUV1"/>
<evidence type="ECO:0000256" key="1">
    <source>
        <dbReference type="SAM" id="Phobius"/>
    </source>
</evidence>
<keyword evidence="1" id="KW-0472">Membrane</keyword>
<keyword evidence="1" id="KW-0812">Transmembrane</keyword>
<accession>X0YUV1</accession>
<proteinExistence type="predicted"/>
<dbReference type="EMBL" id="BART01000988">
    <property type="protein sequence ID" value="GAG60015.1"/>
    <property type="molecule type" value="Genomic_DNA"/>
</dbReference>
<reference evidence="2" key="1">
    <citation type="journal article" date="2014" name="Front. Microbiol.">
        <title>High frequency of phylogenetically diverse reductive dehalogenase-homologous genes in deep subseafloor sedimentary metagenomes.</title>
        <authorList>
            <person name="Kawai M."/>
            <person name="Futagami T."/>
            <person name="Toyoda A."/>
            <person name="Takaki Y."/>
            <person name="Nishi S."/>
            <person name="Hori S."/>
            <person name="Arai W."/>
            <person name="Tsubouchi T."/>
            <person name="Morono Y."/>
            <person name="Uchiyama I."/>
            <person name="Ito T."/>
            <person name="Fujiyama A."/>
            <person name="Inagaki F."/>
            <person name="Takami H."/>
        </authorList>
    </citation>
    <scope>NUCLEOTIDE SEQUENCE</scope>
    <source>
        <strain evidence="2">Expedition CK06-06</strain>
    </source>
</reference>
<feature type="transmembrane region" description="Helical" evidence="1">
    <location>
        <begin position="62"/>
        <end position="81"/>
    </location>
</feature>
<gene>
    <name evidence="2" type="ORF">S01H4_03876</name>
</gene>
<evidence type="ECO:0000313" key="2">
    <source>
        <dbReference type="EMBL" id="GAG60015.1"/>
    </source>
</evidence>
<name>X0YUV1_9ZZZZ</name>
<organism evidence="2">
    <name type="scientific">marine sediment metagenome</name>
    <dbReference type="NCBI Taxonomy" id="412755"/>
    <lineage>
        <taxon>unclassified sequences</taxon>
        <taxon>metagenomes</taxon>
        <taxon>ecological metagenomes</taxon>
    </lineage>
</organism>
<keyword evidence="1" id="KW-1133">Transmembrane helix</keyword>